<organism evidence="1 2">
    <name type="scientific">Blautia obeum</name>
    <dbReference type="NCBI Taxonomy" id="40520"/>
    <lineage>
        <taxon>Bacteria</taxon>
        <taxon>Bacillati</taxon>
        <taxon>Bacillota</taxon>
        <taxon>Clostridia</taxon>
        <taxon>Lachnospirales</taxon>
        <taxon>Lachnospiraceae</taxon>
        <taxon>Blautia</taxon>
    </lineage>
</organism>
<dbReference type="Proteomes" id="UP000095447">
    <property type="component" value="Unassembled WGS sequence"/>
</dbReference>
<dbReference type="InterPro" id="IPR027417">
    <property type="entry name" value="P-loop_NTPase"/>
</dbReference>
<dbReference type="SUPFAM" id="SSF52540">
    <property type="entry name" value="P-loop containing nucleoside triphosphate hydrolases"/>
    <property type="match status" value="1"/>
</dbReference>
<gene>
    <name evidence="1" type="ORF">ERS852395_00060</name>
</gene>
<name>A0A173WAJ5_9FIRM</name>
<proteinExistence type="predicted"/>
<reference evidence="1 2" key="1">
    <citation type="submission" date="2015-09" db="EMBL/GenBank/DDBJ databases">
        <authorList>
            <consortium name="Pathogen Informatics"/>
        </authorList>
    </citation>
    <scope>NUCLEOTIDE SEQUENCE [LARGE SCALE GENOMIC DNA]</scope>
    <source>
        <strain evidence="1 2">2789STDY5608838</strain>
    </source>
</reference>
<evidence type="ECO:0000313" key="2">
    <source>
        <dbReference type="Proteomes" id="UP000095447"/>
    </source>
</evidence>
<evidence type="ECO:0000313" key="1">
    <source>
        <dbReference type="EMBL" id="CUN36549.1"/>
    </source>
</evidence>
<dbReference type="EMBL" id="CYZA01000001">
    <property type="protein sequence ID" value="CUN36549.1"/>
    <property type="molecule type" value="Genomic_DNA"/>
</dbReference>
<sequence>MRLKFDEFFLNFYISRSSGGLTNHRAKKKIVEFLVKSAIPEDSWELLPTSDSSYEKWLNGTRTFNPAVWQEIAEKYDENRFLEIVIRELNDNALVTVMDRFGIKVSTVNEIDKELFTVAIGQQLREIARGTGSAEKVVQNIYSNTESKEIFPVYKQKALAEYSKVKTNFSDELCEMKDVFICNTLSTVDSAYSRRGMPARGTVIQDATLDKIAEQSNMVALIANGGMGKSMMLRHLFVESMKKYSETGVMPILVELRDFRFAGCDLLSCIVKSVSMFDLSFNDEAADKVLRAGKCQILLDGLDEIDPSDMVAFQHRLREMIKIYPMNQYVITSRECDVAKSIGFRSRLYLMPFDDRQTGDLIDKLIKDDGVKAELTRNLNEGYLNKHGEFASNPMLLTFCIMNYPSYQSFYDRPHEFYRSAYDTILSDHDMEKSPLDRVFRSADSQDDFTDVFREFCAISYVERKFQFNKMTFEAIFKKLKSTKQVANPRIMNKTNFLHDACATACMMYEAKSDILYIDPGFQQFLFAEYNYFAEPDEVEAMGRKLWTVPESEFNGGIAFEMLYELSDEKVEVCLDLPYLDMIFKDKVEEESFNAFLVHGFREIKSALIDRAVIEECEQKSGIIGKYAIASKSEPKSVILSMMLKRLNMDMDNPSAMVAPMIDMETLYPEAESRAIIGEKVFDQNTQKYSLNLRKVERDKIERLEDCDFVLTDDAGKVITFGYEYKADMSQLEKRLARYMALFTLIKSDEVIKKKYERLKAYYDELVEKHRNSEF</sequence>
<dbReference type="Gene3D" id="3.40.50.300">
    <property type="entry name" value="P-loop containing nucleotide triphosphate hydrolases"/>
    <property type="match status" value="1"/>
</dbReference>
<accession>A0A173WAJ5</accession>
<protein>
    <submittedName>
        <fullName evidence="1">Predicted NTPase (NACHT family)</fullName>
    </submittedName>
</protein>
<dbReference type="AlphaFoldDB" id="A0A173WAJ5"/>